<reference evidence="1 2" key="1">
    <citation type="journal article" date="2015" name="Genome Announc.">
        <title>Complete Genome Sequencing of Stenotrophomonas acidaminiphila ZAC14D2_NAIMI4_2, a Multidrug-Resistant Strain Isolated from Sediments of a Polluted River in Mexico, Uncovers New Antibiotic Resistance Genes and a Novel Class-II Lasso Peptide Biosynthesis Gene Cluster.</title>
        <authorList>
            <person name="Vinuesa P."/>
            <person name="Ochoa-Sanchez L.E."/>
        </authorList>
    </citation>
    <scope>NUCLEOTIDE SEQUENCE [LARGE SCALE GENOMIC DNA]</scope>
    <source>
        <strain evidence="1 2">ZAC14D2_NAIMI4_2</strain>
    </source>
</reference>
<evidence type="ECO:0000313" key="1">
    <source>
        <dbReference type="EMBL" id="ALJ28246.1"/>
    </source>
</evidence>
<name>A0A0S1AZP0_9GAMM</name>
<organism evidence="1 2">
    <name type="scientific">Stenotrophomonas acidaminiphila</name>
    <dbReference type="NCBI Taxonomy" id="128780"/>
    <lineage>
        <taxon>Bacteria</taxon>
        <taxon>Pseudomonadati</taxon>
        <taxon>Pseudomonadota</taxon>
        <taxon>Gammaproteobacteria</taxon>
        <taxon>Lysobacterales</taxon>
        <taxon>Lysobacteraceae</taxon>
        <taxon>Stenotrophomonas</taxon>
    </lineage>
</organism>
<evidence type="ECO:0008006" key="3">
    <source>
        <dbReference type="Google" id="ProtNLM"/>
    </source>
</evidence>
<keyword evidence="2" id="KW-1185">Reference proteome</keyword>
<dbReference type="EMBL" id="CP012900">
    <property type="protein sequence ID" value="ALJ28246.1"/>
    <property type="molecule type" value="Genomic_DNA"/>
</dbReference>
<accession>A0A0S1AZP0</accession>
<dbReference type="RefSeq" id="WP_054665584.1">
    <property type="nucleotide sequence ID" value="NZ_DAMDNZ010000004.1"/>
</dbReference>
<dbReference type="Proteomes" id="UP000061010">
    <property type="component" value="Chromosome"/>
</dbReference>
<dbReference type="KEGG" id="sacz:AOT14_18690"/>
<protein>
    <recommendedName>
        <fullName evidence="3">DUF2523 domain-containing protein</fullName>
    </recommendedName>
</protein>
<proteinExistence type="predicted"/>
<sequence>MGIFNPGGMVWDWIKKGVEQLLGRLKEVAAGLVGKVLATFGLTTVTFDAVLPNLKQFVQSQVGGLDGPVAQVLGYLEVGTAMSMILSALTIRMAWKVFIVPKSVADSLGGGH</sequence>
<evidence type="ECO:0000313" key="2">
    <source>
        <dbReference type="Proteomes" id="UP000061010"/>
    </source>
</evidence>
<gene>
    <name evidence="1" type="ORF">AOT14_18690</name>
</gene>
<dbReference type="PATRIC" id="fig|128780.6.peg.1876"/>
<dbReference type="Pfam" id="PF10734">
    <property type="entry name" value="DUF2523"/>
    <property type="match status" value="1"/>
</dbReference>
<dbReference type="AlphaFoldDB" id="A0A0S1AZP0"/>
<dbReference type="OrthoDB" id="6038791at2"/>
<dbReference type="InterPro" id="IPR019670">
    <property type="entry name" value="DUF2523"/>
</dbReference>